<dbReference type="AlphaFoldDB" id="A0A1G7F298"/>
<evidence type="ECO:0000256" key="1">
    <source>
        <dbReference type="SAM" id="SignalP"/>
    </source>
</evidence>
<evidence type="ECO:0000313" key="2">
    <source>
        <dbReference type="EMBL" id="SDE69991.1"/>
    </source>
</evidence>
<dbReference type="STRING" id="637679.GCA_001550055_01557"/>
<reference evidence="2 3" key="1">
    <citation type="submission" date="2016-10" db="EMBL/GenBank/DDBJ databases">
        <authorList>
            <person name="de Groot N.N."/>
        </authorList>
    </citation>
    <scope>NUCLEOTIDE SEQUENCE [LARGE SCALE GENOMIC DNA]</scope>
    <source>
        <strain evidence="2 3">CGMCC 1.9109</strain>
    </source>
</reference>
<proteinExistence type="predicted"/>
<evidence type="ECO:0008006" key="4">
    <source>
        <dbReference type="Google" id="ProtNLM"/>
    </source>
</evidence>
<dbReference type="Proteomes" id="UP000183685">
    <property type="component" value="Unassembled WGS sequence"/>
</dbReference>
<organism evidence="2 3">
    <name type="scientific">Kordiimonas lacus</name>
    <dbReference type="NCBI Taxonomy" id="637679"/>
    <lineage>
        <taxon>Bacteria</taxon>
        <taxon>Pseudomonadati</taxon>
        <taxon>Pseudomonadota</taxon>
        <taxon>Alphaproteobacteria</taxon>
        <taxon>Kordiimonadales</taxon>
        <taxon>Kordiimonadaceae</taxon>
        <taxon>Kordiimonas</taxon>
    </lineage>
</organism>
<protein>
    <recommendedName>
        <fullName evidence="4">DKNYY family protein</fullName>
    </recommendedName>
</protein>
<feature type="signal peptide" evidence="1">
    <location>
        <begin position="1"/>
        <end position="26"/>
    </location>
</feature>
<feature type="chain" id="PRO_5010226998" description="DKNYY family protein" evidence="1">
    <location>
        <begin position="27"/>
        <end position="587"/>
    </location>
</feature>
<gene>
    <name evidence="2" type="ORF">SAMN04488071_3585</name>
</gene>
<evidence type="ECO:0000313" key="3">
    <source>
        <dbReference type="Proteomes" id="UP000183685"/>
    </source>
</evidence>
<sequence length="587" mass="65351">MGASMILRALTSLFLAIFLASNTGRAEVPPPVIEFVSIDRAFSISRQTDTQNLLKRLQESPLGDDDIRQELIDKKDEIPPAFLFHLAERTFPINKTQAIEWYWLGFIRARLDAVLCADTTAAQGVSFLPGFARSVSKYVRDNPKDAGEAGLRVLNGPDLLASKASPWWICSHGIRAMNNAIKGALRKKLSPEEVEALGLPLGTDPAEALAWLIPEAEMAARYKKILDGTRSTFERLTQPTEETVEKLTLKAVPNLISTDRAIVNLFWANDGSLLLLESIPREPRVLHKWDGTSLEPMYEDIGIRFCFADDYISYSPKPLQKDGPKPKYDPTAPKKLTIKEGRLGRRLKTTEVKYTERSVASGGFQSGPARSPGFARLGQSSLTCKWIRTPDSGDLPQNANIIMDLGRRRGLLESVKDGTYHYPFQQTEAVKISDQTFPLRCMKYLHFADAIQMLACPYAYVDYKGRKQGQGLKNVSLLRVQNEVANLETINFDEIPGERGNTQTLYTKRGIIRLMPSRHTVVGKKAGGLYFWTDGQWKKIWEGFPLFGDVSADGCHIAFSAGDRPNGMQKVTEVRALDICEALPGAG</sequence>
<dbReference type="EMBL" id="FNAK01000009">
    <property type="protein sequence ID" value="SDE69991.1"/>
    <property type="molecule type" value="Genomic_DNA"/>
</dbReference>
<keyword evidence="1" id="KW-0732">Signal</keyword>
<keyword evidence="3" id="KW-1185">Reference proteome</keyword>
<name>A0A1G7F298_9PROT</name>
<accession>A0A1G7F298</accession>